<dbReference type="SUPFAM" id="SSF56349">
    <property type="entry name" value="DNA breaking-rejoining enzymes"/>
    <property type="match status" value="1"/>
</dbReference>
<dbReference type="EMBL" id="JACGWZ010000003">
    <property type="protein sequence ID" value="MBA8825328.1"/>
    <property type="molecule type" value="Genomic_DNA"/>
</dbReference>
<dbReference type="CDD" id="cd07377">
    <property type="entry name" value="WHTH_GntR"/>
    <property type="match status" value="1"/>
</dbReference>
<feature type="region of interest" description="Disordered" evidence="6">
    <location>
        <begin position="400"/>
        <end position="420"/>
    </location>
</feature>
<dbReference type="InterPro" id="IPR002104">
    <property type="entry name" value="Integrase_catalytic"/>
</dbReference>
<proteinExistence type="predicted"/>
<dbReference type="SMART" id="SM00345">
    <property type="entry name" value="HTH_GNTR"/>
    <property type="match status" value="1"/>
</dbReference>
<feature type="domain" description="Tyr recombinase" evidence="8">
    <location>
        <begin position="189"/>
        <end position="394"/>
    </location>
</feature>
<dbReference type="Gene3D" id="1.10.10.10">
    <property type="entry name" value="Winged helix-like DNA-binding domain superfamily/Winged helix DNA-binding domain"/>
    <property type="match status" value="1"/>
</dbReference>
<dbReference type="InterPro" id="IPR013762">
    <property type="entry name" value="Integrase-like_cat_sf"/>
</dbReference>
<keyword evidence="4" id="KW-0804">Transcription</keyword>
<dbReference type="Pfam" id="PF14659">
    <property type="entry name" value="Phage_int_SAM_3"/>
    <property type="match status" value="1"/>
</dbReference>
<protein>
    <submittedName>
        <fullName evidence="9">Integrase</fullName>
    </submittedName>
</protein>
<dbReference type="InterPro" id="IPR036388">
    <property type="entry name" value="WH-like_DNA-bd_sf"/>
</dbReference>
<dbReference type="SUPFAM" id="SSF46785">
    <property type="entry name" value="Winged helix' DNA-binding domain"/>
    <property type="match status" value="1"/>
</dbReference>
<dbReference type="InterPro" id="IPR010998">
    <property type="entry name" value="Integrase_recombinase_N"/>
</dbReference>
<dbReference type="Gene3D" id="1.10.443.10">
    <property type="entry name" value="Intergrase catalytic core"/>
    <property type="match status" value="1"/>
</dbReference>
<evidence type="ECO:0000256" key="5">
    <source>
        <dbReference type="ARBA" id="ARBA00023172"/>
    </source>
</evidence>
<keyword evidence="1" id="KW-0229">DNA integration</keyword>
<dbReference type="InterPro" id="IPR011010">
    <property type="entry name" value="DNA_brk_join_enz"/>
</dbReference>
<dbReference type="InterPro" id="IPR036390">
    <property type="entry name" value="WH_DNA-bd_sf"/>
</dbReference>
<dbReference type="GO" id="GO:0003677">
    <property type="term" value="F:DNA binding"/>
    <property type="evidence" value="ECO:0007669"/>
    <property type="project" value="UniProtKB-KW"/>
</dbReference>
<evidence type="ECO:0000256" key="2">
    <source>
        <dbReference type="ARBA" id="ARBA00023015"/>
    </source>
</evidence>
<dbReference type="PANTHER" id="PTHR30349:SF91">
    <property type="entry name" value="INTA PROTEIN"/>
    <property type="match status" value="1"/>
</dbReference>
<sequence>MPNGSLRVRVSAGLDPVTKQRHRLVEVVPAGPEAEREAERVRTRLLNEVDERRNPKTTATVEQLLDRYLDKHFDGEPTTRNGYRRAARKHVLPYIGQVKVGQLDADSLDSLYSELRRCRDHCTGKRRIDHRTSSKHECDHRCKPHKCQPLGATAIRQIHYLLSGAFKRAVRWKWVAVSPVGQADPPPAPQPHPTPPDAREAVRILNEAWRVDEDWGALVWTAMTTGARRGELCGLRWDHVDLNASVLRLKQSVAYDEQRKLWFAKSTKTHQQRRIALDTETVNVLADLKARHEQRAARFGLDLTAEAYVFSPDPDGVQFLIPDTVTQRYERMAQRLGISTSLHKLRHYSATELISSGVDPRTVAGRLGHGGGGTTTLRVYSAWVSEADQRASEALFSRIPERPDKPISAEERAKTAPGSPYEQIAFDLRSRIAAGELTAGDAIPTLKKLMADYDVAAGTANRAVTLLKDWGLVEATRGRPTTVTQGAAEHLAIEEPAPQPVAPTSPAEVDADATPAIGPVLLQFEVRHLGDPVRTFTAEADPNDPDHLRRLLAASVRRDGRAADEIIDYELDVRSSDGELLRTFVTLSP</sequence>
<feature type="compositionally biased region" description="Basic and acidic residues" evidence="6">
    <location>
        <begin position="400"/>
        <end position="414"/>
    </location>
</feature>
<dbReference type="AlphaFoldDB" id="A0A839E335"/>
<accession>A0A839E335</accession>
<dbReference type="Pfam" id="PF00589">
    <property type="entry name" value="Phage_integrase"/>
    <property type="match status" value="1"/>
</dbReference>
<dbReference type="GO" id="GO:0015074">
    <property type="term" value="P:DNA integration"/>
    <property type="evidence" value="ECO:0007669"/>
    <property type="project" value="UniProtKB-KW"/>
</dbReference>
<dbReference type="PROSITE" id="PS51898">
    <property type="entry name" value="TYR_RECOMBINASE"/>
    <property type="match status" value="1"/>
</dbReference>
<feature type="domain" description="HTH gntR-type" evidence="7">
    <location>
        <begin position="418"/>
        <end position="486"/>
    </location>
</feature>
<evidence type="ECO:0000256" key="3">
    <source>
        <dbReference type="ARBA" id="ARBA00023125"/>
    </source>
</evidence>
<dbReference type="Gene3D" id="1.10.150.130">
    <property type="match status" value="1"/>
</dbReference>
<dbReference type="InterPro" id="IPR004107">
    <property type="entry name" value="Integrase_SAM-like_N"/>
</dbReference>
<evidence type="ECO:0000313" key="10">
    <source>
        <dbReference type="Proteomes" id="UP000569329"/>
    </source>
</evidence>
<name>A0A839E335_9PSEU</name>
<keyword evidence="2" id="KW-0805">Transcription regulation</keyword>
<evidence type="ECO:0000313" key="9">
    <source>
        <dbReference type="EMBL" id="MBA8825328.1"/>
    </source>
</evidence>
<dbReference type="InterPro" id="IPR050090">
    <property type="entry name" value="Tyrosine_recombinase_XerCD"/>
</dbReference>
<keyword evidence="10" id="KW-1185">Reference proteome</keyword>
<dbReference type="PANTHER" id="PTHR30349">
    <property type="entry name" value="PHAGE INTEGRASE-RELATED"/>
    <property type="match status" value="1"/>
</dbReference>
<evidence type="ECO:0000256" key="4">
    <source>
        <dbReference type="ARBA" id="ARBA00023163"/>
    </source>
</evidence>
<reference evidence="9 10" key="1">
    <citation type="submission" date="2020-07" db="EMBL/GenBank/DDBJ databases">
        <title>Sequencing the genomes of 1000 actinobacteria strains.</title>
        <authorList>
            <person name="Klenk H.-P."/>
        </authorList>
    </citation>
    <scope>NUCLEOTIDE SEQUENCE [LARGE SCALE GENOMIC DNA]</scope>
    <source>
        <strain evidence="9 10">DSM 45975</strain>
    </source>
</reference>
<dbReference type="PROSITE" id="PS50949">
    <property type="entry name" value="HTH_GNTR"/>
    <property type="match status" value="1"/>
</dbReference>
<dbReference type="Pfam" id="PF00392">
    <property type="entry name" value="GntR"/>
    <property type="match status" value="1"/>
</dbReference>
<evidence type="ECO:0000256" key="1">
    <source>
        <dbReference type="ARBA" id="ARBA00022908"/>
    </source>
</evidence>
<comment type="caution">
    <text evidence="9">The sequence shown here is derived from an EMBL/GenBank/DDBJ whole genome shotgun (WGS) entry which is preliminary data.</text>
</comment>
<dbReference type="Proteomes" id="UP000569329">
    <property type="component" value="Unassembled WGS sequence"/>
</dbReference>
<organism evidence="9 10">
    <name type="scientific">Halosaccharopolyspora lacisalsi</name>
    <dbReference type="NCBI Taxonomy" id="1000566"/>
    <lineage>
        <taxon>Bacteria</taxon>
        <taxon>Bacillati</taxon>
        <taxon>Actinomycetota</taxon>
        <taxon>Actinomycetes</taxon>
        <taxon>Pseudonocardiales</taxon>
        <taxon>Pseudonocardiaceae</taxon>
        <taxon>Halosaccharopolyspora</taxon>
    </lineage>
</organism>
<evidence type="ECO:0000259" key="8">
    <source>
        <dbReference type="PROSITE" id="PS51898"/>
    </source>
</evidence>
<dbReference type="CDD" id="cd01189">
    <property type="entry name" value="INT_ICEBs1_C_like"/>
    <property type="match status" value="1"/>
</dbReference>
<evidence type="ECO:0000259" key="7">
    <source>
        <dbReference type="PROSITE" id="PS50949"/>
    </source>
</evidence>
<gene>
    <name evidence="9" type="ORF">FHX42_002679</name>
</gene>
<dbReference type="GO" id="GO:0006310">
    <property type="term" value="P:DNA recombination"/>
    <property type="evidence" value="ECO:0007669"/>
    <property type="project" value="UniProtKB-KW"/>
</dbReference>
<evidence type="ECO:0000256" key="6">
    <source>
        <dbReference type="SAM" id="MobiDB-lite"/>
    </source>
</evidence>
<dbReference type="GO" id="GO:0003700">
    <property type="term" value="F:DNA-binding transcription factor activity"/>
    <property type="evidence" value="ECO:0007669"/>
    <property type="project" value="InterPro"/>
</dbReference>
<dbReference type="InterPro" id="IPR000524">
    <property type="entry name" value="Tscrpt_reg_HTH_GntR"/>
</dbReference>
<keyword evidence="5" id="KW-0233">DNA recombination</keyword>
<keyword evidence="3" id="KW-0238">DNA-binding</keyword>